<dbReference type="RefSeq" id="WP_121196417.1">
    <property type="nucleotide sequence ID" value="NZ_RBKU01000001.1"/>
</dbReference>
<organism evidence="1 2">
    <name type="scientific">Mucilaginibacter gracilis</name>
    <dbReference type="NCBI Taxonomy" id="423350"/>
    <lineage>
        <taxon>Bacteria</taxon>
        <taxon>Pseudomonadati</taxon>
        <taxon>Bacteroidota</taxon>
        <taxon>Sphingobacteriia</taxon>
        <taxon>Sphingobacteriales</taxon>
        <taxon>Sphingobacteriaceae</taxon>
        <taxon>Mucilaginibacter</taxon>
    </lineage>
</organism>
<dbReference type="Proteomes" id="UP000268007">
    <property type="component" value="Unassembled WGS sequence"/>
</dbReference>
<sequence length="146" mass="16636">MTDELYGTYAQVHPRLLEDPAERQGQIGMFTYAEAGKDDFYLSFPDGKQGRYSSNELLVLRKGNDTYRDVVSQVSELTTPDFRILLQVSLKQQSIYPLDHKTALELATTNETTAKFSLIALSDKLGIQQDQQIEQDDLHQGHRRGR</sequence>
<reference evidence="1 2" key="1">
    <citation type="submission" date="2018-10" db="EMBL/GenBank/DDBJ databases">
        <title>Genomic Encyclopedia of Archaeal and Bacterial Type Strains, Phase II (KMG-II): from individual species to whole genera.</title>
        <authorList>
            <person name="Goeker M."/>
        </authorList>
    </citation>
    <scope>NUCLEOTIDE SEQUENCE [LARGE SCALE GENOMIC DNA]</scope>
    <source>
        <strain evidence="1 2">DSM 18602</strain>
    </source>
</reference>
<dbReference type="AlphaFoldDB" id="A0A495IVL7"/>
<keyword evidence="2" id="KW-1185">Reference proteome</keyword>
<evidence type="ECO:0000313" key="2">
    <source>
        <dbReference type="Proteomes" id="UP000268007"/>
    </source>
</evidence>
<name>A0A495IVL7_9SPHI</name>
<accession>A0A495IVL7</accession>
<proteinExistence type="predicted"/>
<dbReference type="OrthoDB" id="710556at2"/>
<comment type="caution">
    <text evidence="1">The sequence shown here is derived from an EMBL/GenBank/DDBJ whole genome shotgun (WGS) entry which is preliminary data.</text>
</comment>
<dbReference type="EMBL" id="RBKU01000001">
    <property type="protein sequence ID" value="RKR80622.1"/>
    <property type="molecule type" value="Genomic_DNA"/>
</dbReference>
<evidence type="ECO:0000313" key="1">
    <source>
        <dbReference type="EMBL" id="RKR80622.1"/>
    </source>
</evidence>
<gene>
    <name evidence="1" type="ORF">BDD43_0747</name>
</gene>
<protein>
    <submittedName>
        <fullName evidence="1">Uncharacterized protein</fullName>
    </submittedName>
</protein>